<sequence>MEVDHLTALTFVNMDKLTISQLKQEASETPRTASIDVQVQKTVVKTTKSGKPYLEFTLADATDQFTLKIWENLPQFRSAQELPENAFLRLSGDWTQNQYGIDGVRWDLRPMNQSEIDSFLSGDPETRFTQDSDWKEILRLTKSISDPRLRTLCQRFIERHGEQFRRTAAARKNHHARRGGLVEHVAQMMRCACAITSVYSSLNRDLLVAGILFHDCGKLWENTYPETGFTQPYDMEGEMLGHIPLGINLAAQLWSEMMEDDKAKDWDNLYPLSDEVRIHLLHLIASHHGTYEFGSPALPRTPEAIALHHIDNLDAKYEMFKQAYAVAPEIAPGIHEKQFPLPANLVAPLAHFPRTHTLAEGNSEPVVEETKPEQEGILPPKKDEPVAVSEESDASEDEEDDEEIPRAPFNGELLF</sequence>
<accession>A0A1M6RZ03</accession>
<feature type="domain" description="HD" evidence="3">
    <location>
        <begin position="182"/>
        <end position="315"/>
    </location>
</feature>
<dbReference type="PANTHER" id="PTHR37294:SF1">
    <property type="entry name" value="3'-5' EXORIBONUCLEASE YHAM"/>
    <property type="match status" value="1"/>
</dbReference>
<feature type="compositionally biased region" description="Acidic residues" evidence="2">
    <location>
        <begin position="390"/>
        <end position="403"/>
    </location>
</feature>
<feature type="compositionally biased region" description="Basic and acidic residues" evidence="2">
    <location>
        <begin position="368"/>
        <end position="385"/>
    </location>
</feature>
<dbReference type="Gene3D" id="1.10.3210.10">
    <property type="entry name" value="Hypothetical protein af1432"/>
    <property type="match status" value="1"/>
</dbReference>
<dbReference type="AlphaFoldDB" id="A0A1M6RZ03"/>
<dbReference type="GO" id="GO:0031125">
    <property type="term" value="P:rRNA 3'-end processing"/>
    <property type="evidence" value="ECO:0007669"/>
    <property type="project" value="TreeGrafter"/>
</dbReference>
<evidence type="ECO:0000259" key="3">
    <source>
        <dbReference type="Pfam" id="PF01966"/>
    </source>
</evidence>
<dbReference type="Gene3D" id="2.40.50.140">
    <property type="entry name" value="Nucleic acid-binding proteins"/>
    <property type="match status" value="1"/>
</dbReference>
<dbReference type="InParanoid" id="A0A1M6RZ03"/>
<dbReference type="Proteomes" id="UP000184510">
    <property type="component" value="Unassembled WGS sequence"/>
</dbReference>
<protein>
    <submittedName>
        <fullName evidence="4">3'-5' exoribonuclease</fullName>
    </submittedName>
</protein>
<dbReference type="InterPro" id="IPR006674">
    <property type="entry name" value="HD_domain"/>
</dbReference>
<keyword evidence="1" id="KW-0378">Hydrolase</keyword>
<evidence type="ECO:0000313" key="5">
    <source>
        <dbReference type="Proteomes" id="UP000184510"/>
    </source>
</evidence>
<gene>
    <name evidence="4" type="ORF">SAMN02745181_3718</name>
</gene>
<name>A0A1M6RZ03_9BACT</name>
<feature type="region of interest" description="Disordered" evidence="2">
    <location>
        <begin position="358"/>
        <end position="415"/>
    </location>
</feature>
<evidence type="ECO:0000313" key="4">
    <source>
        <dbReference type="EMBL" id="SHK37537.1"/>
    </source>
</evidence>
<reference evidence="4 5" key="1">
    <citation type="submission" date="2016-11" db="EMBL/GenBank/DDBJ databases">
        <authorList>
            <person name="Jaros S."/>
            <person name="Januszkiewicz K."/>
            <person name="Wedrychowicz H."/>
        </authorList>
    </citation>
    <scope>NUCLEOTIDE SEQUENCE [LARGE SCALE GENOMIC DNA]</scope>
    <source>
        <strain evidence="4 5">DSM 18772</strain>
    </source>
</reference>
<evidence type="ECO:0000256" key="2">
    <source>
        <dbReference type="SAM" id="MobiDB-lite"/>
    </source>
</evidence>
<dbReference type="PANTHER" id="PTHR37294">
    <property type="entry name" value="3'-5' EXORIBONUCLEASE YHAM"/>
    <property type="match status" value="1"/>
</dbReference>
<keyword evidence="5" id="KW-1185">Reference proteome</keyword>
<dbReference type="InterPro" id="IPR012340">
    <property type="entry name" value="NA-bd_OB-fold"/>
</dbReference>
<proteinExistence type="predicted"/>
<dbReference type="InterPro" id="IPR003607">
    <property type="entry name" value="HD/PDEase_dom"/>
</dbReference>
<dbReference type="CDD" id="cd00077">
    <property type="entry name" value="HDc"/>
    <property type="match status" value="1"/>
</dbReference>
<dbReference type="Pfam" id="PF01966">
    <property type="entry name" value="HD"/>
    <property type="match status" value="1"/>
</dbReference>
<dbReference type="STRING" id="1123071.SAMN02745181_3718"/>
<dbReference type="SUPFAM" id="SSF109604">
    <property type="entry name" value="HD-domain/PDEase-like"/>
    <property type="match status" value="1"/>
</dbReference>
<dbReference type="EMBL" id="FQYR01000008">
    <property type="protein sequence ID" value="SHK37537.1"/>
    <property type="molecule type" value="Genomic_DNA"/>
</dbReference>
<organism evidence="4 5">
    <name type="scientific">Rubritalea squalenifaciens DSM 18772</name>
    <dbReference type="NCBI Taxonomy" id="1123071"/>
    <lineage>
        <taxon>Bacteria</taxon>
        <taxon>Pseudomonadati</taxon>
        <taxon>Verrucomicrobiota</taxon>
        <taxon>Verrucomicrobiia</taxon>
        <taxon>Verrucomicrobiales</taxon>
        <taxon>Rubritaleaceae</taxon>
        <taxon>Rubritalea</taxon>
    </lineage>
</organism>
<dbReference type="GO" id="GO:0016787">
    <property type="term" value="F:hydrolase activity"/>
    <property type="evidence" value="ECO:0007669"/>
    <property type="project" value="UniProtKB-KW"/>
</dbReference>
<evidence type="ECO:0000256" key="1">
    <source>
        <dbReference type="ARBA" id="ARBA00022801"/>
    </source>
</evidence>
<dbReference type="InterPro" id="IPR050798">
    <property type="entry name" value="YhaM_exoribonuc/phosphodiest"/>
</dbReference>